<sequence>MLTMYVTVLQENLRAMSWLNGDRKLLAVGDMV</sequence>
<evidence type="ECO:0000313" key="1">
    <source>
        <dbReference type="EMBL" id="GBG13851.1"/>
    </source>
</evidence>
<protein>
    <submittedName>
        <fullName evidence="1">DNA polymerase I</fullName>
    </submittedName>
</protein>
<dbReference type="Proteomes" id="UP000245081">
    <property type="component" value="Unassembled WGS sequence"/>
</dbReference>
<gene>
    <name evidence="1" type="ORF">NMK_1403</name>
</gene>
<keyword evidence="2" id="KW-1185">Reference proteome</keyword>
<proteinExistence type="predicted"/>
<name>A0A2R5FAY9_9PROT</name>
<evidence type="ECO:0000313" key="2">
    <source>
        <dbReference type="Proteomes" id="UP000245081"/>
    </source>
</evidence>
<dbReference type="EMBL" id="BDOQ01000003">
    <property type="protein sequence ID" value="GBG13851.1"/>
    <property type="molecule type" value="Genomic_DNA"/>
</dbReference>
<comment type="caution">
    <text evidence="1">The sequence shown here is derived from an EMBL/GenBank/DDBJ whole genome shotgun (WGS) entry which is preliminary data.</text>
</comment>
<accession>A0A2R5FAY9</accession>
<reference evidence="1 2" key="1">
    <citation type="journal article" date="2018" name="Environ. Microbiol.">
        <title>Isolation and genomic characterization of Novimethylophilus kurashikiensis gen. nov. sp. nov., a new lanthanide-dependent methylotrophic species of Methylophilaceae.</title>
        <authorList>
            <person name="Lv H."/>
            <person name="Sahin N."/>
            <person name="Tani A."/>
        </authorList>
    </citation>
    <scope>NUCLEOTIDE SEQUENCE [LARGE SCALE GENOMIC DNA]</scope>
    <source>
        <strain evidence="1 2">La2-4</strain>
    </source>
</reference>
<dbReference type="AlphaFoldDB" id="A0A2R5FAY9"/>
<organism evidence="1 2">
    <name type="scientific">Novimethylophilus kurashikiensis</name>
    <dbReference type="NCBI Taxonomy" id="1825523"/>
    <lineage>
        <taxon>Bacteria</taxon>
        <taxon>Pseudomonadati</taxon>
        <taxon>Pseudomonadota</taxon>
        <taxon>Betaproteobacteria</taxon>
        <taxon>Nitrosomonadales</taxon>
        <taxon>Methylophilaceae</taxon>
        <taxon>Novimethylophilus</taxon>
    </lineage>
</organism>